<reference evidence="1 2" key="1">
    <citation type="submission" date="2021-06" db="EMBL/GenBank/DDBJ databases">
        <authorList>
            <person name="Kallberg Y."/>
            <person name="Tangrot J."/>
            <person name="Rosling A."/>
        </authorList>
    </citation>
    <scope>NUCLEOTIDE SEQUENCE [LARGE SCALE GENOMIC DNA]</scope>
    <source>
        <strain evidence="1 2">120-4 pot B 10/14</strain>
    </source>
</reference>
<protein>
    <submittedName>
        <fullName evidence="1">30448_t:CDS:1</fullName>
    </submittedName>
</protein>
<dbReference type="Proteomes" id="UP000789901">
    <property type="component" value="Unassembled WGS sequence"/>
</dbReference>
<evidence type="ECO:0000313" key="1">
    <source>
        <dbReference type="EMBL" id="CAG8854395.1"/>
    </source>
</evidence>
<name>A0ABN7XHX5_GIGMA</name>
<evidence type="ECO:0000313" key="2">
    <source>
        <dbReference type="Proteomes" id="UP000789901"/>
    </source>
</evidence>
<accession>A0ABN7XHX5</accession>
<proteinExistence type="predicted"/>
<dbReference type="EMBL" id="CAJVQB010137356">
    <property type="protein sequence ID" value="CAG8854395.1"/>
    <property type="molecule type" value="Genomic_DNA"/>
</dbReference>
<feature type="non-terminal residue" evidence="1">
    <location>
        <position position="1"/>
    </location>
</feature>
<keyword evidence="2" id="KW-1185">Reference proteome</keyword>
<feature type="non-terminal residue" evidence="1">
    <location>
        <position position="51"/>
    </location>
</feature>
<sequence>HRSSRTLKTDYIKAIQDLILTANKNGIPLSLRILVLDLTELGFPVSKAQLA</sequence>
<gene>
    <name evidence="1" type="ORF">GMARGA_LOCUS43216</name>
</gene>
<organism evidence="1 2">
    <name type="scientific">Gigaspora margarita</name>
    <dbReference type="NCBI Taxonomy" id="4874"/>
    <lineage>
        <taxon>Eukaryota</taxon>
        <taxon>Fungi</taxon>
        <taxon>Fungi incertae sedis</taxon>
        <taxon>Mucoromycota</taxon>
        <taxon>Glomeromycotina</taxon>
        <taxon>Glomeromycetes</taxon>
        <taxon>Diversisporales</taxon>
        <taxon>Gigasporaceae</taxon>
        <taxon>Gigaspora</taxon>
    </lineage>
</organism>
<comment type="caution">
    <text evidence="1">The sequence shown here is derived from an EMBL/GenBank/DDBJ whole genome shotgun (WGS) entry which is preliminary data.</text>
</comment>